<gene>
    <name evidence="1" type="ORF">EKG39_09960</name>
</gene>
<dbReference type="SUPFAM" id="SSF144251">
    <property type="entry name" value="Viral leader polypeptide zinc finger"/>
    <property type="match status" value="1"/>
</dbReference>
<protein>
    <submittedName>
        <fullName evidence="1">Uncharacterized protein</fullName>
    </submittedName>
</protein>
<accession>A0A431WC98</accession>
<organism evidence="1 2">
    <name type="scientific">Shewanella atlantica</name>
    <dbReference type="NCBI Taxonomy" id="271099"/>
    <lineage>
        <taxon>Bacteria</taxon>
        <taxon>Pseudomonadati</taxon>
        <taxon>Pseudomonadota</taxon>
        <taxon>Gammaproteobacteria</taxon>
        <taxon>Alteromonadales</taxon>
        <taxon>Shewanellaceae</taxon>
        <taxon>Shewanella</taxon>
    </lineage>
</organism>
<evidence type="ECO:0000313" key="1">
    <source>
        <dbReference type="EMBL" id="RTR32928.1"/>
    </source>
</evidence>
<sequence>MSFDNCPQCSPLQYRESLA</sequence>
<dbReference type="Proteomes" id="UP000282060">
    <property type="component" value="Unassembled WGS sequence"/>
</dbReference>
<keyword evidence="2" id="KW-1185">Reference proteome</keyword>
<name>A0A431WC98_9GAMM</name>
<reference evidence="1 2" key="1">
    <citation type="submission" date="2018-12" db="EMBL/GenBank/DDBJ databases">
        <authorList>
            <person name="Yu L."/>
        </authorList>
    </citation>
    <scope>NUCLEOTIDE SEQUENCE [LARGE SCALE GENOMIC DNA]</scope>
    <source>
        <strain evidence="1 2">HAW-EB5</strain>
    </source>
</reference>
<dbReference type="EMBL" id="RXNV01000003">
    <property type="protein sequence ID" value="RTR32928.1"/>
    <property type="molecule type" value="Genomic_DNA"/>
</dbReference>
<comment type="caution">
    <text evidence="1">The sequence shown here is derived from an EMBL/GenBank/DDBJ whole genome shotgun (WGS) entry which is preliminary data.</text>
</comment>
<dbReference type="AlphaFoldDB" id="A0A431WC98"/>
<proteinExistence type="predicted"/>
<dbReference type="InterPro" id="IPR037243">
    <property type="entry name" value="Viral_lead_polypep_zc_finger"/>
</dbReference>
<evidence type="ECO:0000313" key="2">
    <source>
        <dbReference type="Proteomes" id="UP000282060"/>
    </source>
</evidence>